<dbReference type="PROSITE" id="PS00166">
    <property type="entry name" value="ENOYL_COA_HYDRATASE"/>
    <property type="match status" value="1"/>
</dbReference>
<dbReference type="AlphaFoldDB" id="A0A3N5BF33"/>
<dbReference type="Pfam" id="PF00378">
    <property type="entry name" value="ECH_1"/>
    <property type="match status" value="1"/>
</dbReference>
<keyword evidence="4" id="KW-0413">Isomerase</keyword>
<dbReference type="OrthoDB" id="9775794at2"/>
<comment type="caution">
    <text evidence="4">The sequence shown here is derived from an EMBL/GenBank/DDBJ whole genome shotgun (WGS) entry which is preliminary data.</text>
</comment>
<dbReference type="PANTHER" id="PTHR43459:SF1">
    <property type="entry name" value="EG:BACN32G11.4 PROTEIN"/>
    <property type="match status" value="1"/>
</dbReference>
<dbReference type="CDD" id="cd06558">
    <property type="entry name" value="crotonase-like"/>
    <property type="match status" value="1"/>
</dbReference>
<feature type="region of interest" description="Disordered" evidence="3">
    <location>
        <begin position="232"/>
        <end position="260"/>
    </location>
</feature>
<dbReference type="EMBL" id="RKRF01000008">
    <property type="protein sequence ID" value="RPF53900.1"/>
    <property type="molecule type" value="Genomic_DNA"/>
</dbReference>
<dbReference type="SUPFAM" id="SSF52096">
    <property type="entry name" value="ClpP/crotonase"/>
    <property type="match status" value="1"/>
</dbReference>
<evidence type="ECO:0000313" key="5">
    <source>
        <dbReference type="Proteomes" id="UP000276443"/>
    </source>
</evidence>
<reference evidence="4 5" key="1">
    <citation type="submission" date="2018-11" db="EMBL/GenBank/DDBJ databases">
        <title>Genomic Encyclopedia of Type Strains, Phase IV (KMG-IV): sequencing the most valuable type-strain genomes for metagenomic binning, comparative biology and taxonomic classification.</title>
        <authorList>
            <person name="Goeker M."/>
        </authorList>
    </citation>
    <scope>NUCLEOTIDE SEQUENCE [LARGE SCALE GENOMIC DNA]</scope>
    <source>
        <strain evidence="4 5">DSM 18090</strain>
    </source>
</reference>
<keyword evidence="5" id="KW-1185">Reference proteome</keyword>
<dbReference type="PANTHER" id="PTHR43459">
    <property type="entry name" value="ENOYL-COA HYDRATASE"/>
    <property type="match status" value="1"/>
</dbReference>
<evidence type="ECO:0000256" key="3">
    <source>
        <dbReference type="SAM" id="MobiDB-lite"/>
    </source>
</evidence>
<sequence>MGQDFQTIVYDVNQGVATIKLNRPWAYNAFTKEMNREITKALKLSSKNEDVRCIVITGEGKAFCSGQDLQDVDEKTNHADFLRSRYHPMLKTLKEIDLPVVAAVNGTAAGAGLSLALACDFRLVKSGTKFMSAFMGVGLVPDSGMMYVLPRIVGYAKSMEIVTLNKPITSDEAHKLGLVTELIEPDEWGEKTSAFAKQLANLPTKAFSLVKRYMMDSMHESYEEFLDKEAQAQRIAGQSEDHQEGLQSFKDKRKPHFIGK</sequence>
<dbReference type="Proteomes" id="UP000276443">
    <property type="component" value="Unassembled WGS sequence"/>
</dbReference>
<dbReference type="InterPro" id="IPR018376">
    <property type="entry name" value="Enoyl-CoA_hyd/isom_CS"/>
</dbReference>
<dbReference type="Gene3D" id="3.90.226.10">
    <property type="entry name" value="2-enoyl-CoA Hydratase, Chain A, domain 1"/>
    <property type="match status" value="1"/>
</dbReference>
<comment type="similarity">
    <text evidence="1 2">Belongs to the enoyl-CoA hydratase/isomerase family.</text>
</comment>
<dbReference type="RefSeq" id="WP_124220458.1">
    <property type="nucleotide sequence ID" value="NZ_RKRF01000008.1"/>
</dbReference>
<dbReference type="InterPro" id="IPR029045">
    <property type="entry name" value="ClpP/crotonase-like_dom_sf"/>
</dbReference>
<dbReference type="GO" id="GO:0016853">
    <property type="term" value="F:isomerase activity"/>
    <property type="evidence" value="ECO:0007669"/>
    <property type="project" value="UniProtKB-KW"/>
</dbReference>
<evidence type="ECO:0000313" key="4">
    <source>
        <dbReference type="EMBL" id="RPF53900.1"/>
    </source>
</evidence>
<evidence type="ECO:0000256" key="2">
    <source>
        <dbReference type="RuleBase" id="RU003707"/>
    </source>
</evidence>
<evidence type="ECO:0000256" key="1">
    <source>
        <dbReference type="ARBA" id="ARBA00005254"/>
    </source>
</evidence>
<gene>
    <name evidence="4" type="ORF">EDC24_1084</name>
</gene>
<dbReference type="InterPro" id="IPR014748">
    <property type="entry name" value="Enoyl-CoA_hydra_C"/>
</dbReference>
<dbReference type="InterPro" id="IPR001753">
    <property type="entry name" value="Enoyl-CoA_hydra/iso"/>
</dbReference>
<name>A0A3N5BF33_9BACI</name>
<protein>
    <submittedName>
        <fullName evidence="4">2-(1,2-epoxy-1,2-dihydrophenyl)acetyl-CoA isomerase</fullName>
    </submittedName>
</protein>
<organism evidence="4 5">
    <name type="scientific">Aquisalibacillus elongatus</name>
    <dbReference type="NCBI Taxonomy" id="485577"/>
    <lineage>
        <taxon>Bacteria</taxon>
        <taxon>Bacillati</taxon>
        <taxon>Bacillota</taxon>
        <taxon>Bacilli</taxon>
        <taxon>Bacillales</taxon>
        <taxon>Bacillaceae</taxon>
        <taxon>Aquisalibacillus</taxon>
    </lineage>
</organism>
<accession>A0A3N5BF33</accession>
<feature type="compositionally biased region" description="Basic residues" evidence="3">
    <location>
        <begin position="251"/>
        <end position="260"/>
    </location>
</feature>
<dbReference type="Gene3D" id="1.10.12.10">
    <property type="entry name" value="Lyase 2-enoyl-coa Hydratase, Chain A, domain 2"/>
    <property type="match status" value="1"/>
</dbReference>
<proteinExistence type="inferred from homology"/>